<evidence type="ECO:0000313" key="1">
    <source>
        <dbReference type="EMBL" id="RGB82170.1"/>
    </source>
</evidence>
<dbReference type="EMBL" id="QVFD01000016">
    <property type="protein sequence ID" value="RGC44287.1"/>
    <property type="molecule type" value="Genomic_DNA"/>
</dbReference>
<organism evidence="1 3">
    <name type="scientific">Coprococcus catus</name>
    <dbReference type="NCBI Taxonomy" id="116085"/>
    <lineage>
        <taxon>Bacteria</taxon>
        <taxon>Bacillati</taxon>
        <taxon>Bacillota</taxon>
        <taxon>Clostridia</taxon>
        <taxon>Lachnospirales</taxon>
        <taxon>Lachnospiraceae</taxon>
        <taxon>Coprococcus</taxon>
    </lineage>
</organism>
<gene>
    <name evidence="1" type="ORF">DW070_01180</name>
    <name evidence="2" type="ORF">DW747_13755</name>
</gene>
<proteinExistence type="predicted"/>
<dbReference type="OrthoDB" id="2055518at2"/>
<dbReference type="RefSeq" id="WP_015513514.1">
    <property type="nucleotide sequence ID" value="NZ_JAAXCM010000021.1"/>
</dbReference>
<comment type="caution">
    <text evidence="1">The sequence shown here is derived from an EMBL/GenBank/DDBJ whole genome shotgun (WGS) entry which is preliminary data.</text>
</comment>
<dbReference type="EMBL" id="QVEP01000002">
    <property type="protein sequence ID" value="RGB82170.1"/>
    <property type="molecule type" value="Genomic_DNA"/>
</dbReference>
<evidence type="ECO:0000313" key="2">
    <source>
        <dbReference type="EMBL" id="RGC44287.1"/>
    </source>
</evidence>
<dbReference type="Proteomes" id="UP000260773">
    <property type="component" value="Unassembled WGS sequence"/>
</dbReference>
<dbReference type="Proteomes" id="UP000261231">
    <property type="component" value="Unassembled WGS sequence"/>
</dbReference>
<sequence>MRYYNQTNYPHVPYPTLTDLPELGRSDTTVRDAGCGLCASCMVVENMTGREFPLIDCLELSINVNANHSPGTDLTVLGPYIAERFDLDLVITDDPELLRAHLKKGYMAVACSAGDRPEEDYIGVFSHGGHFIAVVGIEEDGEHITVLDPSLMPDKYQEDGRRDKVIVNGNVLHTTMKVLAEDCRYREIKYYADGDFKKWLEQEEPDANKDRYFLFSPKASESR</sequence>
<reference evidence="3 4" key="1">
    <citation type="submission" date="2018-08" db="EMBL/GenBank/DDBJ databases">
        <title>A genome reference for cultivated species of the human gut microbiota.</title>
        <authorList>
            <person name="Zou Y."/>
            <person name="Xue W."/>
            <person name="Luo G."/>
        </authorList>
    </citation>
    <scope>NUCLEOTIDE SEQUENCE [LARGE SCALE GENOMIC DNA]</scope>
    <source>
        <strain evidence="1 3">AF45-17</strain>
        <strain evidence="2 4">AM28-39</strain>
    </source>
</reference>
<evidence type="ECO:0008006" key="5">
    <source>
        <dbReference type="Google" id="ProtNLM"/>
    </source>
</evidence>
<evidence type="ECO:0000313" key="4">
    <source>
        <dbReference type="Proteomes" id="UP000261231"/>
    </source>
</evidence>
<dbReference type="GeneID" id="74986366"/>
<name>A0A3E2TUD5_9FIRM</name>
<dbReference type="AlphaFoldDB" id="A0A3E2TUD5"/>
<keyword evidence="4" id="KW-1185">Reference proteome</keyword>
<accession>A0A3E2TUD5</accession>
<evidence type="ECO:0000313" key="3">
    <source>
        <dbReference type="Proteomes" id="UP000260773"/>
    </source>
</evidence>
<protein>
    <recommendedName>
        <fullName evidence="5">Peptidase C39-like domain-containing protein</fullName>
    </recommendedName>
</protein>